<organism evidence="2">
    <name type="scientific">Amphimedon queenslandica</name>
    <name type="common">Sponge</name>
    <dbReference type="NCBI Taxonomy" id="400682"/>
    <lineage>
        <taxon>Eukaryota</taxon>
        <taxon>Metazoa</taxon>
        <taxon>Porifera</taxon>
        <taxon>Demospongiae</taxon>
        <taxon>Heteroscleromorpha</taxon>
        <taxon>Haplosclerida</taxon>
        <taxon>Niphatidae</taxon>
        <taxon>Amphimedon</taxon>
    </lineage>
</organism>
<feature type="compositionally biased region" description="Basic and acidic residues" evidence="1">
    <location>
        <begin position="106"/>
        <end position="126"/>
    </location>
</feature>
<evidence type="ECO:0000313" key="2">
    <source>
        <dbReference type="EnsemblMetazoa" id="Aqu2.1.35446_001"/>
    </source>
</evidence>
<accession>A0A1X7V637</accession>
<reference evidence="2" key="1">
    <citation type="submission" date="2017-05" db="UniProtKB">
        <authorList>
            <consortium name="EnsemblMetazoa"/>
        </authorList>
    </citation>
    <scope>IDENTIFICATION</scope>
</reference>
<sequence>MRSIKKSGKHRSSFPRAAEGRSECRLPSKKSIIGCSLFLRQGGLIHCTVSGSRRYSSDLEQSGLEIPCKITFGIVSIDKLCDLEKKAKKLVKSALSTVTSTVQSAETERISEDGPEPKRKQDKPRD</sequence>
<protein>
    <submittedName>
        <fullName evidence="2">Uncharacterized protein</fullName>
    </submittedName>
</protein>
<feature type="region of interest" description="Disordered" evidence="1">
    <location>
        <begin position="99"/>
        <end position="126"/>
    </location>
</feature>
<proteinExistence type="predicted"/>
<evidence type="ECO:0000256" key="1">
    <source>
        <dbReference type="SAM" id="MobiDB-lite"/>
    </source>
</evidence>
<name>A0A1X7V637_AMPQE</name>
<feature type="compositionally biased region" description="Basic residues" evidence="1">
    <location>
        <begin position="1"/>
        <end position="13"/>
    </location>
</feature>
<dbReference type="EnsemblMetazoa" id="Aqu2.1.35446_001">
    <property type="protein sequence ID" value="Aqu2.1.35446_001"/>
    <property type="gene ID" value="Aqu2.1.35446"/>
</dbReference>
<dbReference type="AlphaFoldDB" id="A0A1X7V637"/>
<feature type="region of interest" description="Disordered" evidence="1">
    <location>
        <begin position="1"/>
        <end position="22"/>
    </location>
</feature>
<dbReference type="InParanoid" id="A0A1X7V637"/>